<gene>
    <name evidence="4" type="primary">LOC104586137</name>
</gene>
<dbReference type="Gene3D" id="1.10.3970.10">
    <property type="entry name" value="BSD domain"/>
    <property type="match status" value="1"/>
</dbReference>
<dbReference type="PANTHER" id="PTHR31923">
    <property type="entry name" value="BSD DOMAIN-CONTAINING PROTEIN"/>
    <property type="match status" value="1"/>
</dbReference>
<dbReference type="RefSeq" id="XP_010241583.1">
    <property type="nucleotide sequence ID" value="XM_010243281.2"/>
</dbReference>
<feature type="compositionally biased region" description="Acidic residues" evidence="1">
    <location>
        <begin position="17"/>
        <end position="34"/>
    </location>
</feature>
<evidence type="ECO:0000313" key="3">
    <source>
        <dbReference type="Proteomes" id="UP000189703"/>
    </source>
</evidence>
<dbReference type="InterPro" id="IPR035925">
    <property type="entry name" value="BSD_dom_sf"/>
</dbReference>
<feature type="compositionally biased region" description="Polar residues" evidence="1">
    <location>
        <begin position="375"/>
        <end position="390"/>
    </location>
</feature>
<dbReference type="SMART" id="SM00751">
    <property type="entry name" value="BSD"/>
    <property type="match status" value="1"/>
</dbReference>
<dbReference type="SUPFAM" id="SSF140383">
    <property type="entry name" value="BSD domain-like"/>
    <property type="match status" value="1"/>
</dbReference>
<feature type="region of interest" description="Disordered" evidence="1">
    <location>
        <begin position="130"/>
        <end position="154"/>
    </location>
</feature>
<dbReference type="InterPro" id="IPR005607">
    <property type="entry name" value="BSD_dom"/>
</dbReference>
<keyword evidence="3" id="KW-1185">Reference proteome</keyword>
<evidence type="ECO:0000313" key="4">
    <source>
        <dbReference type="RefSeq" id="XP_010241583.1"/>
    </source>
</evidence>
<dbReference type="eggNOG" id="ENOG502QV0I">
    <property type="taxonomic scope" value="Eukaryota"/>
</dbReference>
<feature type="region of interest" description="Disordered" evidence="1">
    <location>
        <begin position="1"/>
        <end position="44"/>
    </location>
</feature>
<dbReference type="AlphaFoldDB" id="A0A1U7YUR3"/>
<protein>
    <submittedName>
        <fullName evidence="4">Uncharacterized protein LOC104586137</fullName>
    </submittedName>
</protein>
<feature type="compositionally biased region" description="Basic and acidic residues" evidence="1">
    <location>
        <begin position="265"/>
        <end position="274"/>
    </location>
</feature>
<feature type="region of interest" description="Disordered" evidence="1">
    <location>
        <begin position="345"/>
        <end position="424"/>
    </location>
</feature>
<feature type="compositionally biased region" description="Acidic residues" evidence="1">
    <location>
        <begin position="130"/>
        <end position="142"/>
    </location>
</feature>
<evidence type="ECO:0000259" key="2">
    <source>
        <dbReference type="PROSITE" id="PS50858"/>
    </source>
</evidence>
<dbReference type="Pfam" id="PF03909">
    <property type="entry name" value="BSD"/>
    <property type="match status" value="1"/>
</dbReference>
<feature type="compositionally biased region" description="Acidic residues" evidence="1">
    <location>
        <begin position="345"/>
        <end position="357"/>
    </location>
</feature>
<feature type="domain" description="BSD" evidence="2">
    <location>
        <begin position="183"/>
        <end position="235"/>
    </location>
</feature>
<feature type="region of interest" description="Disordered" evidence="1">
    <location>
        <begin position="265"/>
        <end position="295"/>
    </location>
</feature>
<name>A0A1U7YUR3_NELNU</name>
<feature type="compositionally biased region" description="Acidic residues" evidence="1">
    <location>
        <begin position="412"/>
        <end position="424"/>
    </location>
</feature>
<dbReference type="PROSITE" id="PS50858">
    <property type="entry name" value="BSD"/>
    <property type="match status" value="1"/>
</dbReference>
<organism evidence="3 4">
    <name type="scientific">Nelumbo nucifera</name>
    <name type="common">Sacred lotus</name>
    <dbReference type="NCBI Taxonomy" id="4432"/>
    <lineage>
        <taxon>Eukaryota</taxon>
        <taxon>Viridiplantae</taxon>
        <taxon>Streptophyta</taxon>
        <taxon>Embryophyta</taxon>
        <taxon>Tracheophyta</taxon>
        <taxon>Spermatophyta</taxon>
        <taxon>Magnoliopsida</taxon>
        <taxon>Proteales</taxon>
        <taxon>Nelumbonaceae</taxon>
        <taxon>Nelumbo</taxon>
    </lineage>
</organism>
<feature type="compositionally biased region" description="Polar residues" evidence="1">
    <location>
        <begin position="278"/>
        <end position="295"/>
    </location>
</feature>
<proteinExistence type="predicted"/>
<accession>A0A1U7YUR3</accession>
<dbReference type="InParanoid" id="A0A1U7YUR3"/>
<dbReference type="Proteomes" id="UP000189703">
    <property type="component" value="Unplaced"/>
</dbReference>
<dbReference type="KEGG" id="nnu:104586137"/>
<dbReference type="OMA" id="WKIYFVM"/>
<dbReference type="OrthoDB" id="1076611at2759"/>
<sequence length="424" mass="47029">MSWLSIPLPNPFKSQESDEENSPGKEEEDSEEESSSNVGVKEDLSELGKTIGRQLWGMASFLAHPPVSASSSDAVDSSSSSPSPSSQAFVGIRNDFAEIRGSFKSGLSLLSNNMAVSEISRLASNLLQFQEEDEEEEGDGDDSSGKNHGGGDGIAGVTDEVSVFVQEMSMRPEFWLDFPMIMDDDFDMSDAQREHASAVECFIPSLAALRVRLCPSNMNEGQFWMIYFIMLYPKMNENERKLLLTPQIVEARDRLLQELQMRKNKQLECPKTDDSPSLEVSNSTGHNIQEGNSSVQEKDVLSATVNADHQVDIDEQENIEKWLEEESNGTDTCFDAKKHLGNEEDVSFSDLEDDDDNDAFRREQHSNSAAEVVGASSTNESNEWVQLNESSDTRGGKKNSVQSPLQEKDSEGESSDWLTVDDFD</sequence>
<dbReference type="PANTHER" id="PTHR31923:SF9">
    <property type="entry name" value="BSD DOMAIN-CONTAINING PROTEIN"/>
    <property type="match status" value="1"/>
</dbReference>
<feature type="compositionally biased region" description="Low complexity" evidence="1">
    <location>
        <begin position="66"/>
        <end position="86"/>
    </location>
</feature>
<reference evidence="4" key="1">
    <citation type="submission" date="2025-08" db="UniProtKB">
        <authorList>
            <consortium name="RefSeq"/>
        </authorList>
    </citation>
    <scope>IDENTIFICATION</scope>
</reference>
<evidence type="ECO:0000256" key="1">
    <source>
        <dbReference type="SAM" id="MobiDB-lite"/>
    </source>
</evidence>
<feature type="region of interest" description="Disordered" evidence="1">
    <location>
        <begin position="66"/>
        <end position="88"/>
    </location>
</feature>
<dbReference type="GeneID" id="104586137"/>